<dbReference type="GO" id="GO:0005739">
    <property type="term" value="C:mitochondrion"/>
    <property type="evidence" value="ECO:0007669"/>
    <property type="project" value="TreeGrafter"/>
</dbReference>
<dbReference type="OrthoDB" id="4203955at2759"/>
<dbReference type="Gene3D" id="3.90.190.20">
    <property type="entry name" value="Mur ligase, C-terminal domain"/>
    <property type="match status" value="1"/>
</dbReference>
<proteinExistence type="inferred from homology"/>
<evidence type="ECO:0000256" key="4">
    <source>
        <dbReference type="ARBA" id="ARBA00022563"/>
    </source>
</evidence>
<keyword evidence="5" id="KW-0436">Ligase</keyword>
<evidence type="ECO:0000313" key="13">
    <source>
        <dbReference type="EMBL" id="EEQ34539.1"/>
    </source>
</evidence>
<evidence type="ECO:0000256" key="9">
    <source>
        <dbReference type="ARBA" id="ARBA00022842"/>
    </source>
</evidence>
<keyword evidence="4" id="KW-0554">One-carbon metabolism</keyword>
<dbReference type="Gene3D" id="3.40.1190.10">
    <property type="entry name" value="Mur-like, catalytic domain"/>
    <property type="match status" value="1"/>
</dbReference>
<dbReference type="HOGENOM" id="CLU_015869_0_1_1"/>
<evidence type="ECO:0000256" key="12">
    <source>
        <dbReference type="ARBA" id="ARBA00047493"/>
    </source>
</evidence>
<dbReference type="InterPro" id="IPR001645">
    <property type="entry name" value="Folylpolyglutamate_synth"/>
</dbReference>
<keyword evidence="14" id="KW-1185">Reference proteome</keyword>
<dbReference type="EC" id="6.3.2.17" evidence="3"/>
<dbReference type="NCBIfam" id="TIGR01499">
    <property type="entry name" value="folC"/>
    <property type="match status" value="1"/>
</dbReference>
<evidence type="ECO:0000256" key="1">
    <source>
        <dbReference type="ARBA" id="ARBA00005150"/>
    </source>
</evidence>
<reference evidence="14" key="1">
    <citation type="journal article" date="2012" name="MBio">
        <title>Comparative genome analysis of Trichophyton rubrum and related dermatophytes reveals candidate genes involved in infection.</title>
        <authorList>
            <person name="Martinez D.A."/>
            <person name="Oliver B.G."/>
            <person name="Graeser Y."/>
            <person name="Goldberg J.M."/>
            <person name="Li W."/>
            <person name="Martinez-Rossi N.M."/>
            <person name="Monod M."/>
            <person name="Shelest E."/>
            <person name="Barton R.C."/>
            <person name="Birch E."/>
            <person name="Brakhage A.A."/>
            <person name="Chen Z."/>
            <person name="Gurr S.J."/>
            <person name="Heiman D."/>
            <person name="Heitman J."/>
            <person name="Kosti I."/>
            <person name="Rossi A."/>
            <person name="Saif S."/>
            <person name="Samalova M."/>
            <person name="Saunders C.W."/>
            <person name="Shea T."/>
            <person name="Summerbell R.C."/>
            <person name="Xu J."/>
            <person name="Young S."/>
            <person name="Zeng Q."/>
            <person name="Birren B.W."/>
            <person name="Cuomo C.A."/>
            <person name="White T.C."/>
        </authorList>
    </citation>
    <scope>NUCLEOTIDE SEQUENCE [LARGE SCALE GENOMIC DNA]</scope>
    <source>
        <strain evidence="14">ATCC MYA-4605 / CBS 113480</strain>
    </source>
</reference>
<dbReference type="Proteomes" id="UP000002035">
    <property type="component" value="Unassembled WGS sequence"/>
</dbReference>
<dbReference type="UniPathway" id="UPA00850"/>
<evidence type="ECO:0000256" key="10">
    <source>
        <dbReference type="ARBA" id="ARBA00030592"/>
    </source>
</evidence>
<dbReference type="InterPro" id="IPR036565">
    <property type="entry name" value="Mur-like_cat_sf"/>
</dbReference>
<keyword evidence="6" id="KW-0479">Metal-binding</keyword>
<dbReference type="SUPFAM" id="SSF53244">
    <property type="entry name" value="MurD-like peptide ligases, peptide-binding domain"/>
    <property type="match status" value="1"/>
</dbReference>
<dbReference type="SUPFAM" id="SSF53623">
    <property type="entry name" value="MurD-like peptide ligases, catalytic domain"/>
    <property type="match status" value="1"/>
</dbReference>
<dbReference type="PANTHER" id="PTHR11136">
    <property type="entry name" value="FOLYLPOLYGLUTAMATE SYNTHASE-RELATED"/>
    <property type="match status" value="1"/>
</dbReference>
<dbReference type="eggNOG" id="KOG2525">
    <property type="taxonomic scope" value="Eukaryota"/>
</dbReference>
<evidence type="ECO:0000256" key="2">
    <source>
        <dbReference type="ARBA" id="ARBA00008276"/>
    </source>
</evidence>
<dbReference type="STRING" id="554155.C5FYE1"/>
<name>C5FYE1_ARTOC</name>
<protein>
    <recommendedName>
        <fullName evidence="3">tetrahydrofolate synthase</fullName>
        <ecNumber evidence="3">6.3.2.17</ecNumber>
    </recommendedName>
    <alternativeName>
        <fullName evidence="11">Folylpoly-gamma-glutamate synthetase</fullName>
    </alternativeName>
    <alternativeName>
        <fullName evidence="10">Tetrahydrofolylpolyglutamate synthase</fullName>
    </alternativeName>
</protein>
<evidence type="ECO:0000256" key="8">
    <source>
        <dbReference type="ARBA" id="ARBA00022840"/>
    </source>
</evidence>
<dbReference type="EMBL" id="DS995707">
    <property type="protein sequence ID" value="EEQ34539.1"/>
    <property type="molecule type" value="Genomic_DNA"/>
</dbReference>
<dbReference type="VEuPathDB" id="FungiDB:MCYG_07358"/>
<comment type="pathway">
    <text evidence="1">Cofactor biosynthesis; tetrahydrofolylpolyglutamate biosynthesis.</text>
</comment>
<evidence type="ECO:0000256" key="5">
    <source>
        <dbReference type="ARBA" id="ARBA00022598"/>
    </source>
</evidence>
<organism evidence="13 14">
    <name type="scientific">Arthroderma otae (strain ATCC MYA-4605 / CBS 113480)</name>
    <name type="common">Microsporum canis</name>
    <dbReference type="NCBI Taxonomy" id="554155"/>
    <lineage>
        <taxon>Eukaryota</taxon>
        <taxon>Fungi</taxon>
        <taxon>Dikarya</taxon>
        <taxon>Ascomycota</taxon>
        <taxon>Pezizomycotina</taxon>
        <taxon>Eurotiomycetes</taxon>
        <taxon>Eurotiomycetidae</taxon>
        <taxon>Onygenales</taxon>
        <taxon>Arthrodermataceae</taxon>
        <taxon>Microsporum</taxon>
    </lineage>
</organism>
<dbReference type="GO" id="GO:0005524">
    <property type="term" value="F:ATP binding"/>
    <property type="evidence" value="ECO:0007669"/>
    <property type="project" value="UniProtKB-KW"/>
</dbReference>
<evidence type="ECO:0000256" key="3">
    <source>
        <dbReference type="ARBA" id="ARBA00013025"/>
    </source>
</evidence>
<evidence type="ECO:0000256" key="7">
    <source>
        <dbReference type="ARBA" id="ARBA00022741"/>
    </source>
</evidence>
<sequence>MERYEVEDLNGLNIIHVAGTKGKGSTCAFVASFLKAHGDKTGFPRKVGLYTSPHIDNIRERIRINGEPISQDIFTSRFFEVWEKLPGKATDLLDIPRYLQLLALLSVHVFVTEKVDAAIYETHLGGEFDATNIISAPIATAITPISMDHSHLLGPTIEDIAWHKAGIFKSGSLAFSAAQEPAVEAVLRQRAAERGAALRFISLNSELPADAVALRPRVQKLNCSLALAVLRAWLTVKLPEQSSIDDVILNGIEKFSWPGRYQQINDGNYRWFLDGAHTDSSLCYAVEWFAERTRESQEWVYSQSKAYGSYNYMLTRITSIPTRILIFSHFSNRDGIALLRSIARSLLDNDIQVQHVILTSYDEMRDGRTRIDRNLTNRFSRAVQESYAEFWRSFDATATVSCERTIEEALHRARAMGDQESGMQALVTGSLHLEQVTTAPSLDARDTASDEAQQVQDHRLAANNGERCSSLQLRAS</sequence>
<keyword evidence="8" id="KW-0067">ATP-binding</keyword>
<comment type="similarity">
    <text evidence="2">Belongs to the folylpolyglutamate synthase family.</text>
</comment>
<dbReference type="GO" id="GO:0004326">
    <property type="term" value="F:tetrahydrofolylpolyglutamate synthase activity"/>
    <property type="evidence" value="ECO:0007669"/>
    <property type="project" value="UniProtKB-EC"/>
</dbReference>
<keyword evidence="7" id="KW-0547">Nucleotide-binding</keyword>
<evidence type="ECO:0000313" key="14">
    <source>
        <dbReference type="Proteomes" id="UP000002035"/>
    </source>
</evidence>
<dbReference type="RefSeq" id="XP_002843575.1">
    <property type="nucleotide sequence ID" value="XM_002843529.1"/>
</dbReference>
<dbReference type="GO" id="GO:0006730">
    <property type="term" value="P:one-carbon metabolic process"/>
    <property type="evidence" value="ECO:0007669"/>
    <property type="project" value="UniProtKB-KW"/>
</dbReference>
<evidence type="ECO:0000256" key="6">
    <source>
        <dbReference type="ARBA" id="ARBA00022723"/>
    </source>
</evidence>
<dbReference type="GO" id="GO:0046872">
    <property type="term" value="F:metal ion binding"/>
    <property type="evidence" value="ECO:0007669"/>
    <property type="project" value="UniProtKB-KW"/>
</dbReference>
<evidence type="ECO:0000256" key="11">
    <source>
        <dbReference type="ARBA" id="ARBA00030876"/>
    </source>
</evidence>
<dbReference type="PANTHER" id="PTHR11136:SF5">
    <property type="entry name" value="FOLYLPOLYGLUTAMATE SYNTHASE, MITOCHONDRIAL"/>
    <property type="match status" value="1"/>
</dbReference>
<gene>
    <name evidence="13" type="ORF">MCYG_07358</name>
</gene>
<comment type="catalytic activity">
    <reaction evidence="12">
        <text>(6S)-5,6,7,8-tetrahydrofolyl-(gamma-L-Glu)(n) + L-glutamate + ATP = (6S)-5,6,7,8-tetrahydrofolyl-(gamma-L-Glu)(n+1) + ADP + phosphate + H(+)</text>
        <dbReference type="Rhea" id="RHEA:10580"/>
        <dbReference type="Rhea" id="RHEA-COMP:14738"/>
        <dbReference type="Rhea" id="RHEA-COMP:14740"/>
        <dbReference type="ChEBI" id="CHEBI:15378"/>
        <dbReference type="ChEBI" id="CHEBI:29985"/>
        <dbReference type="ChEBI" id="CHEBI:30616"/>
        <dbReference type="ChEBI" id="CHEBI:43474"/>
        <dbReference type="ChEBI" id="CHEBI:141005"/>
        <dbReference type="ChEBI" id="CHEBI:456216"/>
        <dbReference type="EC" id="6.3.2.17"/>
    </reaction>
</comment>
<dbReference type="InterPro" id="IPR036615">
    <property type="entry name" value="Mur_ligase_C_dom_sf"/>
</dbReference>
<dbReference type="GO" id="GO:0005829">
    <property type="term" value="C:cytosol"/>
    <property type="evidence" value="ECO:0007669"/>
    <property type="project" value="TreeGrafter"/>
</dbReference>
<keyword evidence="9" id="KW-0460">Magnesium</keyword>
<accession>C5FYE1</accession>
<dbReference type="GeneID" id="9228007"/>
<dbReference type="AlphaFoldDB" id="C5FYE1"/>
<dbReference type="OMA" id="HAMECLV"/>